<evidence type="ECO:0000256" key="4">
    <source>
        <dbReference type="SAM" id="Phobius"/>
    </source>
</evidence>
<reference evidence="6" key="1">
    <citation type="submission" date="2022-10" db="EMBL/GenBank/DDBJ databases">
        <title>Tapping the CABI collections for fungal endophytes: first genome assemblies for Collariella, Neodidymelliopsis, Ascochyta clinopodiicola, Didymella pomorum, Didymosphaeria variabile, Neocosmospora piperis and Neocucurbitaria cava.</title>
        <authorList>
            <person name="Hill R."/>
        </authorList>
    </citation>
    <scope>NUCLEOTIDE SEQUENCE</scope>
    <source>
        <strain evidence="6">IMI 355082</strain>
    </source>
</reference>
<comment type="caution">
    <text evidence="6">The sequence shown here is derived from an EMBL/GenBank/DDBJ whole genome shotgun (WGS) entry which is preliminary data.</text>
</comment>
<name>A0A9W9CT48_9PEZI</name>
<evidence type="ECO:0000313" key="7">
    <source>
        <dbReference type="Proteomes" id="UP001140453"/>
    </source>
</evidence>
<feature type="region of interest" description="Disordered" evidence="3">
    <location>
        <begin position="797"/>
        <end position="819"/>
    </location>
</feature>
<keyword evidence="2" id="KW-0677">Repeat</keyword>
<proteinExistence type="predicted"/>
<feature type="compositionally biased region" description="Polar residues" evidence="3">
    <location>
        <begin position="757"/>
        <end position="767"/>
    </location>
</feature>
<evidence type="ECO:0000256" key="1">
    <source>
        <dbReference type="ARBA" id="ARBA00022441"/>
    </source>
</evidence>
<feature type="compositionally biased region" description="Polar residues" evidence="3">
    <location>
        <begin position="575"/>
        <end position="592"/>
    </location>
</feature>
<evidence type="ECO:0000256" key="2">
    <source>
        <dbReference type="ARBA" id="ARBA00022737"/>
    </source>
</evidence>
<dbReference type="AlphaFoldDB" id="A0A9W9CT48"/>
<feature type="signal peptide" evidence="5">
    <location>
        <begin position="1"/>
        <end position="16"/>
    </location>
</feature>
<dbReference type="SUPFAM" id="SSF50965">
    <property type="entry name" value="Galactose oxidase, central domain"/>
    <property type="match status" value="1"/>
</dbReference>
<feature type="compositionally biased region" description="Low complexity" evidence="3">
    <location>
        <begin position="703"/>
        <end position="714"/>
    </location>
</feature>
<evidence type="ECO:0000256" key="3">
    <source>
        <dbReference type="SAM" id="MobiDB-lite"/>
    </source>
</evidence>
<keyword evidence="4" id="KW-0472">Membrane</keyword>
<gene>
    <name evidence="6" type="ORF">N0V93_010151</name>
</gene>
<organism evidence="6 7">
    <name type="scientific">Gnomoniopsis smithogilvyi</name>
    <dbReference type="NCBI Taxonomy" id="1191159"/>
    <lineage>
        <taxon>Eukaryota</taxon>
        <taxon>Fungi</taxon>
        <taxon>Dikarya</taxon>
        <taxon>Ascomycota</taxon>
        <taxon>Pezizomycotina</taxon>
        <taxon>Sordariomycetes</taxon>
        <taxon>Sordariomycetidae</taxon>
        <taxon>Diaporthales</taxon>
        <taxon>Gnomoniaceae</taxon>
        <taxon>Gnomoniopsis</taxon>
    </lineage>
</organism>
<dbReference type="PANTHER" id="PTHR46228:SF2">
    <property type="entry name" value="KELCH REPEAT PROTEIN (AFU_ORTHOLOGUE AFUA_4G14350)"/>
    <property type="match status" value="1"/>
</dbReference>
<dbReference type="OrthoDB" id="10251809at2759"/>
<dbReference type="Proteomes" id="UP001140453">
    <property type="component" value="Unassembled WGS sequence"/>
</dbReference>
<feature type="region of interest" description="Disordered" evidence="3">
    <location>
        <begin position="575"/>
        <end position="607"/>
    </location>
</feature>
<keyword evidence="7" id="KW-1185">Reference proteome</keyword>
<evidence type="ECO:0008006" key="8">
    <source>
        <dbReference type="Google" id="ProtNLM"/>
    </source>
</evidence>
<evidence type="ECO:0000313" key="6">
    <source>
        <dbReference type="EMBL" id="KAJ4385722.1"/>
    </source>
</evidence>
<feature type="compositionally biased region" description="Polar residues" evidence="3">
    <location>
        <begin position="800"/>
        <end position="809"/>
    </location>
</feature>
<dbReference type="EMBL" id="JAPEVB010000007">
    <property type="protein sequence ID" value="KAJ4385722.1"/>
    <property type="molecule type" value="Genomic_DNA"/>
</dbReference>
<feature type="compositionally biased region" description="Polar residues" evidence="3">
    <location>
        <begin position="671"/>
        <end position="688"/>
    </location>
</feature>
<sequence length="864" mass="91410">MFSLPILAGLASVGVAQYSGWDVNNGQNSSTMCTWERLRAAVVRDTVYMDGGELFWTPGYNDGSFQQPVSDPSPFGTSALALNLSEPFDVSQNISALFTSVYKGASANLYYDGAMLANNYEWFLYGGMTLETNTMAPESSNEVWEYQIQNYGNDETAFAAGFKTYEIDRIGNISTRYIAYGGAANVPSENLSFYFSGLRSPSWGEILPPNGNLSSTAVNVSNTLISLDFSTQNQESFTNSTLPSTIPGRANPELVWVPVGEQGILVALGGVVDPAFVSVGGLLSPNATASVAQSPAFMTNIDIYDIANEVWYTQSTTGSGPGQLTEGCAVMQPAADYSSFNIYWYGGYNGLNLTVDSAWNDAIWVLSLPSFTWKQVSDARTGKARAGHKCVMPYPDQMLVIGGNRAQSGGSTYECLTEIIQLFNVSSATWLDSYDPSVWSNYSVPSAVFEVIGGDKSGGATVTAPSSWDDTALGDVFQVAYATSKITTYYPYPAATSTAPGTSSPSSTSSNNSGGSSVPSFLPPLLGVLLGLILISSIAVGILLWRRRRLLKKNGGISVASDNEHGGRIMSWINGQPQPSGAKSETVTTSDEVFQPGSPDPNVGLRYTQQPAFGSYYEQQHARSPHEISSNEMFELPATPSPAELSDAPMTPSAIVQRTLSSNHTRDASSFGWSSMQATDQGSMVSSTSIARNAPGPPPPPSSTSHGGASSVAGYSSHPVAAAATTENKELPELPSGSPRGDSGVSAFSERERSHLRNTSDPATVSTMDAVIAPPRSQTMAGNRVASPPILEEGALEAANKTQPSSVVSPPTDGTAEGEDYIGARTMHGVLVSPVEARTEPPRPGSRKSAFRESAEDLGGEGSS</sequence>
<protein>
    <recommendedName>
        <fullName evidence="8">Kelch repeat protein</fullName>
    </recommendedName>
</protein>
<keyword evidence="1" id="KW-0880">Kelch repeat</keyword>
<dbReference type="InterPro" id="IPR011043">
    <property type="entry name" value="Gal_Oxase/kelch_b-propeller"/>
</dbReference>
<evidence type="ECO:0000256" key="5">
    <source>
        <dbReference type="SAM" id="SignalP"/>
    </source>
</evidence>
<feature type="region of interest" description="Disordered" evidence="3">
    <location>
        <begin position="661"/>
        <end position="767"/>
    </location>
</feature>
<feature type="region of interest" description="Disordered" evidence="3">
    <location>
        <begin position="831"/>
        <end position="864"/>
    </location>
</feature>
<feature type="chain" id="PRO_5040997246" description="Kelch repeat protein" evidence="5">
    <location>
        <begin position="17"/>
        <end position="864"/>
    </location>
</feature>
<keyword evidence="5" id="KW-0732">Signal</keyword>
<keyword evidence="4" id="KW-0812">Transmembrane</keyword>
<keyword evidence="4" id="KW-1133">Transmembrane helix</keyword>
<dbReference type="PANTHER" id="PTHR46228">
    <property type="entry name" value="KELCH DOMAIN-CONTAINING PROTEIN"/>
    <property type="match status" value="1"/>
</dbReference>
<feature type="transmembrane region" description="Helical" evidence="4">
    <location>
        <begin position="521"/>
        <end position="545"/>
    </location>
</feature>
<accession>A0A9W9CT48</accession>